<keyword evidence="2" id="KW-1185">Reference proteome</keyword>
<dbReference type="AlphaFoldDB" id="A0A939G7E3"/>
<proteinExistence type="predicted"/>
<accession>A0A939G7E3</accession>
<dbReference type="Pfam" id="PF14054">
    <property type="entry name" value="DUF4249"/>
    <property type="match status" value="1"/>
</dbReference>
<protein>
    <submittedName>
        <fullName evidence="1">DUF4249 domain-containing protein</fullName>
    </submittedName>
</protein>
<dbReference type="RefSeq" id="WP_207335361.1">
    <property type="nucleotide sequence ID" value="NZ_JAFMYU010000006.1"/>
</dbReference>
<dbReference type="InterPro" id="IPR025345">
    <property type="entry name" value="DUF4249"/>
</dbReference>
<name>A0A939G7E3_9BACT</name>
<gene>
    <name evidence="1" type="ORF">J2I48_10375</name>
</gene>
<evidence type="ECO:0000313" key="2">
    <source>
        <dbReference type="Proteomes" id="UP000664795"/>
    </source>
</evidence>
<dbReference type="EMBL" id="JAFMYU010000006">
    <property type="protein sequence ID" value="MBO0931401.1"/>
    <property type="molecule type" value="Genomic_DNA"/>
</dbReference>
<sequence>MKPITFFILTGLAVSMFGCGSLVQDVNPDNIPTGTAKLVVHSYISPQDTVLAVSVELPKAVIGQRPVYNGYQYRRPFALATVDLADGARTVRLVYSAKDELYRAPISSLPIVAGRTYTLTVSTPYDYPSIKASCTVPVPVAPSSIQLDSIYENQYGQNQMRYISRLRWQDPAGQANYYKVVGQAFRTQKQPIYNAKPPRDTVITNTETIYFQNSSLFSDKGIDGEQFISPKADYANYNGSSNSGLVQLRVVMTLNSVDENYYRYHDAIDRQQTANDNPFAEPVLLPSNIQNGLGCFGAFNQASLTVKVR</sequence>
<comment type="caution">
    <text evidence="1">The sequence shown here is derived from an EMBL/GenBank/DDBJ whole genome shotgun (WGS) entry which is preliminary data.</text>
</comment>
<organism evidence="1 2">
    <name type="scientific">Fibrella aquatilis</name>
    <dbReference type="NCBI Taxonomy" id="2817059"/>
    <lineage>
        <taxon>Bacteria</taxon>
        <taxon>Pseudomonadati</taxon>
        <taxon>Bacteroidota</taxon>
        <taxon>Cytophagia</taxon>
        <taxon>Cytophagales</taxon>
        <taxon>Spirosomataceae</taxon>
        <taxon>Fibrella</taxon>
    </lineage>
</organism>
<reference evidence="1 2" key="1">
    <citation type="submission" date="2021-03" db="EMBL/GenBank/DDBJ databases">
        <title>Fibrella sp. HMF5036 genome sequencing and assembly.</title>
        <authorList>
            <person name="Kang H."/>
            <person name="Kim H."/>
            <person name="Bae S."/>
            <person name="Joh K."/>
        </authorList>
    </citation>
    <scope>NUCLEOTIDE SEQUENCE [LARGE SCALE GENOMIC DNA]</scope>
    <source>
        <strain evidence="1 2">HMF5036</strain>
    </source>
</reference>
<evidence type="ECO:0000313" key="1">
    <source>
        <dbReference type="EMBL" id="MBO0931401.1"/>
    </source>
</evidence>
<dbReference type="Proteomes" id="UP000664795">
    <property type="component" value="Unassembled WGS sequence"/>
</dbReference>
<dbReference type="PROSITE" id="PS51257">
    <property type="entry name" value="PROKAR_LIPOPROTEIN"/>
    <property type="match status" value="1"/>
</dbReference>